<evidence type="ECO:0000313" key="1">
    <source>
        <dbReference type="EMBL" id="PXX75975.1"/>
    </source>
</evidence>
<sequence>MEFVAGKKYKIVNRDSKRVLADSGGKLIVYDGPDQPDQYWFVLDFGAQGYRLMNAVHLGAVIADSGGNPIAYQGPDQPDQYWNIYLDGDGYILRCRPSGDALADVNGLRVSPASGGVQSNQHWLFV</sequence>
<accession>A0A318KL36</accession>
<reference evidence="1 2" key="1">
    <citation type="submission" date="2018-05" db="EMBL/GenBank/DDBJ databases">
        <title>Genomic Encyclopedia of Type Strains, Phase IV (KMG-IV): sequencing the most valuable type-strain genomes for metagenomic binning, comparative biology and taxonomic classification.</title>
        <authorList>
            <person name="Goeker M."/>
        </authorList>
    </citation>
    <scope>NUCLEOTIDE SEQUENCE [LARGE SCALE GENOMIC DNA]</scope>
    <source>
        <strain evidence="1 2">DSM 29661</strain>
    </source>
</reference>
<dbReference type="SUPFAM" id="SSF50370">
    <property type="entry name" value="Ricin B-like lectins"/>
    <property type="match status" value="1"/>
</dbReference>
<dbReference type="Proteomes" id="UP000247555">
    <property type="component" value="Unassembled WGS sequence"/>
</dbReference>
<proteinExistence type="predicted"/>
<dbReference type="RefSeq" id="WP_110391717.1">
    <property type="nucleotide sequence ID" value="NZ_QJKI01000023.1"/>
</dbReference>
<keyword evidence="2" id="KW-1185">Reference proteome</keyword>
<dbReference type="Gene3D" id="2.80.10.50">
    <property type="match status" value="1"/>
</dbReference>
<dbReference type="CDD" id="cd00161">
    <property type="entry name" value="beta-trefoil_Ricin-like"/>
    <property type="match status" value="1"/>
</dbReference>
<dbReference type="AlphaFoldDB" id="A0A318KL36"/>
<evidence type="ECO:0008006" key="3">
    <source>
        <dbReference type="Google" id="ProtNLM"/>
    </source>
</evidence>
<organism evidence="1 2">
    <name type="scientific">Rivihabitans pingtungensis</name>
    <dbReference type="NCBI Taxonomy" id="1054498"/>
    <lineage>
        <taxon>Bacteria</taxon>
        <taxon>Pseudomonadati</taxon>
        <taxon>Pseudomonadota</taxon>
        <taxon>Betaproteobacteria</taxon>
        <taxon>Neisseriales</taxon>
        <taxon>Aquaspirillaceae</taxon>
        <taxon>Rivihabitans</taxon>
    </lineage>
</organism>
<dbReference type="OrthoDB" id="7684392at2"/>
<dbReference type="EMBL" id="QJKI01000023">
    <property type="protein sequence ID" value="PXX75975.1"/>
    <property type="molecule type" value="Genomic_DNA"/>
</dbReference>
<gene>
    <name evidence="1" type="ORF">DFR34_1237</name>
</gene>
<comment type="caution">
    <text evidence="1">The sequence shown here is derived from an EMBL/GenBank/DDBJ whole genome shotgun (WGS) entry which is preliminary data.</text>
</comment>
<evidence type="ECO:0000313" key="2">
    <source>
        <dbReference type="Proteomes" id="UP000247555"/>
    </source>
</evidence>
<dbReference type="InterPro" id="IPR035992">
    <property type="entry name" value="Ricin_B-like_lectins"/>
</dbReference>
<protein>
    <recommendedName>
        <fullName evidence="3">Ricin-type beta-trefoil lectin protein</fullName>
    </recommendedName>
</protein>
<name>A0A318KL36_9NEIS</name>